<evidence type="ECO:0000256" key="2">
    <source>
        <dbReference type="SAM" id="Phobius"/>
    </source>
</evidence>
<feature type="region of interest" description="Disordered" evidence="1">
    <location>
        <begin position="94"/>
        <end position="125"/>
    </location>
</feature>
<reference evidence="3 4" key="1">
    <citation type="submission" date="2022-04" db="EMBL/GenBank/DDBJ databases">
        <title>Human microbiome associated bacterial genomes.</title>
        <authorList>
            <person name="Sandstrom S."/>
            <person name="Salamzade R."/>
            <person name="Kalan L.R."/>
        </authorList>
    </citation>
    <scope>NUCLEOTIDE SEQUENCE [LARGE SCALE GENOMIC DNA]</scope>
    <source>
        <strain evidence="4">p3-SID767</strain>
    </source>
</reference>
<evidence type="ECO:0000313" key="3">
    <source>
        <dbReference type="EMBL" id="MCT1607560.1"/>
    </source>
</evidence>
<feature type="transmembrane region" description="Helical" evidence="2">
    <location>
        <begin position="34"/>
        <end position="53"/>
    </location>
</feature>
<protein>
    <submittedName>
        <fullName evidence="3">Uncharacterized protein</fullName>
    </submittedName>
</protein>
<keyword evidence="4" id="KW-1185">Reference proteome</keyword>
<organism evidence="3 4">
    <name type="scientific">Nesterenkonia massiliensis</name>
    <dbReference type="NCBI Taxonomy" id="1232429"/>
    <lineage>
        <taxon>Bacteria</taxon>
        <taxon>Bacillati</taxon>
        <taxon>Actinomycetota</taxon>
        <taxon>Actinomycetes</taxon>
        <taxon>Micrococcales</taxon>
        <taxon>Micrococcaceae</taxon>
        <taxon>Nesterenkonia</taxon>
    </lineage>
</organism>
<accession>A0ABT2HS98</accession>
<keyword evidence="2" id="KW-1133">Transmembrane helix</keyword>
<sequence length="125" mass="13230">MATSQTKVRDVEQQPSASDEFIHYDHIGHGSTPAAWALSLTIIVASIVAGIGFVTEIWLFAWIGAGLVPVAVILGVVLKKMGYGVEMDAKSVLNQGADPREHAGPAIPDHTEGGADKRRPESGRS</sequence>
<name>A0ABT2HS98_9MICC</name>
<evidence type="ECO:0000256" key="1">
    <source>
        <dbReference type="SAM" id="MobiDB-lite"/>
    </source>
</evidence>
<evidence type="ECO:0000313" key="4">
    <source>
        <dbReference type="Proteomes" id="UP001205046"/>
    </source>
</evidence>
<gene>
    <name evidence="3" type="ORF">M3B43_09550</name>
</gene>
<feature type="compositionally biased region" description="Basic and acidic residues" evidence="1">
    <location>
        <begin position="98"/>
        <end position="125"/>
    </location>
</feature>
<dbReference type="RefSeq" id="WP_049897274.1">
    <property type="nucleotide sequence ID" value="NZ_CABKSP010000001.1"/>
</dbReference>
<dbReference type="Proteomes" id="UP001205046">
    <property type="component" value="Unassembled WGS sequence"/>
</dbReference>
<keyword evidence="2" id="KW-0472">Membrane</keyword>
<dbReference type="EMBL" id="JALXMO010000029">
    <property type="protein sequence ID" value="MCT1607560.1"/>
    <property type="molecule type" value="Genomic_DNA"/>
</dbReference>
<proteinExistence type="predicted"/>
<dbReference type="Pfam" id="PF20447">
    <property type="entry name" value="DUF6704"/>
    <property type="match status" value="1"/>
</dbReference>
<comment type="caution">
    <text evidence="3">The sequence shown here is derived from an EMBL/GenBank/DDBJ whole genome shotgun (WGS) entry which is preliminary data.</text>
</comment>
<dbReference type="NCBIfam" id="NF041681">
    <property type="entry name" value="HGxxPAAW"/>
    <property type="match status" value="1"/>
</dbReference>
<dbReference type="InterPro" id="IPR046550">
    <property type="entry name" value="DUF6704"/>
</dbReference>
<keyword evidence="2" id="KW-0812">Transmembrane</keyword>
<feature type="transmembrane region" description="Helical" evidence="2">
    <location>
        <begin position="59"/>
        <end position="78"/>
    </location>
</feature>